<sequence length="3104" mass="356192">MKTLHVLKAHKCGQCQKSFTDKYKLKYHVLNVHVKSRPFICRSEGCNSTFNYSGNLYAHEKKFHGGALGKATPIDELVPDDQLDDLGCQFERTTRASGFEVHHGLEARPPYLDSCPGHPVVMPPYNFFHDILTDYQNNRFCDLALCGSPGDASVEPILCHKLILCALVRDWRHVIDEDTDRVTWPDIEHVRLKAFVDRLYHSLTNHDESWRDWQTQVSAVFGPGAPVGVKTVANGVLTTLSEACQPEHPNHEENKETLTEVIMEMDVDFQEDQAINLFDESKVESQVSDDDDYDLEEDLFQGNDDQGDNDWERDQDQMMADEDAQAARRASKQSANTKRRPYEKLTKRKRILAQHFAMMQSDSMDKMIDHQPIQELLKSQTNGIFYVDVTCTSMESKALMTKGLTKHKNAFFALVGVQQIDDELWGQSLAWTTKDPAVIDDSFLPATNALQSVFGLSRALVMGSRCFRTFAGMKSQTNGPNYLNDLHRKFLYQCTRIDLENELNSQPVVEANAMSQATRREISLPEGDYTIRMSETLSSFDDIVLVGVYKHGVEVRQMYFYPGLSHNYVALTVCRLLTLVWVGGNHQARFPKSPKVVRLNKEHTRLNYTESMAKRLLASHDELPIPLPLVTCEICGMQIQETIFMNKMIFHKQKHALEKIQCGCDIKFSSLTHKHRHFNEHHRDRDLKQFGSLKNPFGSKMKHNPKKERGAHVCDTCGKVLGSVNTLKDHINRIHNKFHCNHCNIDFQSAKKFKRHWNQAHPDTEMELPDGWYSCDQCPQRFQEKVYAQRHKEHVHGREEDRPYKCGLCETTFSEKPKFKYHMLNIHIKSRPYKCRSPGCTSTFNYCGNLYAHEKKLHGRALGKTTPIDVVIPDSQLLELGCKLRPPIRKISVNMPPFNFFQDIYRNYQNHQFCDLALYGSLATPQNQPIWVHKLVVCSLFPEWPTFVQEETDYVTLPDIEHAHLQRFVDQVYQGLTHEVHSWQNLDPEMADFFQIHHAFTPKSKNTLHQPLSPEIELKTENGRNTPDFLEPNAINLFHEISADDGEEDMDEADHNHDDEWKHSLDEEDHSLDDGNFEGHPFKSADGTKRTIRSKGVKRKGPRSSRRERSVKRKAALVPPPTDTGPEIDHAAIINLLQSQGQGILPVNVTSSPVTSFKGARYDKSVCTEGCLFLALIGVRVQEETIYGKSLAWTTDDPEAIGRSFSPTLLACHEIFGLPRAQLLGSGCFRTFVETGQQSKNPNYVNDLHRKYMYQCTRENLVEEQNHPEVVNANAATKPTRIAIDPPPTDYSIQMTTSTCSRLLTLVWVGGNLKAKFPRSKLVTEVNKENTRLRYTKTFTDKLLASDEVLPKPLPLLTCEFCGKQIQENIFMNNMIQHMQIHKLQKFQCKCNLKFESLEEKQKHYEETHSELFRKQKKPRRQTQPKHICEICGKVICSKQYLKLHVLRSHQKYFCQHCEKYFDSALVFETHWAQVHPGMKMEMAQGEFSCDQCPKRFRHKLYLQRHWTLNHGTEEDKPHKCGLCTKTFSEKLKLSQHVLCIHINNRPYVCRSLNCTSSFNSQGNLYVHEKKHHGRVMGKATTITTLVPDSLLLEMGCELGKNPPGRPKRHINQDYQNHRFCDLALRGASPQPGKVVPILCHKLVLCAFIHPWRVLITNDTEEVLLPDFEHARLKKFVDTLYASLALTVHSIEDLDEEICTFLGIHPWIAVKNIKTVNTSPSLWPLSTEVSDPLSMKVDPDFDIDEFQDAMDIFNHDPVPDEEESYPSEDDLGDDSSAEGSLSSHDQDYRPQKTSQTNGRKRKLPVKLEKKARAKKRLRFRSLPTQSDLIRAANHTLIQEPKDPPSLLDYPGTLDLLKHHQTSGSLHIDFTTSHVNLHSRVGRVRSLTERKDAFFALVGVKREHGKILGRSLTWTSEDPKVIEACFLPTLDAFQSVFGFPRGELLRAKCFVTFAQMKNKKPVKDVFSDLHSKFVHEYTREDLQKELTRVINLSAFSESTPQRKRLYFPMSDYAIHMTTNLTEFDDLVLVGVYKHGVELRSLNVLDDYLDSIGPTCSRLMTLIWVGGSDQLNFPDTPLIREMAIENIRLNYSRQKIQRLLATNEIFPRYLPTTTCQICGKIFNESKALTKFNEHMMVHTVEDFRCDCIGHFITYAQKKKHYLTEHCDPITKKEKPLKKHKPVKSRVRAKEKSEPKDHICELCGDILGSVSALENHHNQKHLNIKHICELCGKDVSSQGSLHRHIMRKHIHCPHCSVDFASATDFIAHWKKLHPNLEMNLPKSWGFCRHCDAVFKTKYQLDRHLNAVHGTDDDRPFKCGPCGKAFVSKPILKQHVLNLHLKTRPFLCRSPGCVANFNHLANLYAHERKLHGQNFGPSMPLDVAITDEHLLELACRWETADANHPTSIFTAFHDFYVAQRFCDLALSGNNRGQKSPIHCHKLVLASASGLFRRLLTDDTDWVHLADLPHEQLASTIDRLYQICGQSDELDPKNWPAGFNPVIFDFLAMGLESRKGDKLEDMPRNGKMSDEVSLAEDFEVEEEVPRKKRACSSRKSVAPSLELEDDHNANMIDHWIDEIDQNEQHQTSRKRKRKKKTFKDESEDEKKKTVIKEADPELLPEPDPVLITHQNWISEANTQVQVDLSVIRQAITQVTGSIHVDVSTVGLRMHYSKSKKIKELTTDPHSYHALCGIAKANDGSLQCRPLAWTQPESTQALESQFDVCVEAFKAVYGISTANLINSRCILLHQDWQGRKQRISNVGDIYKRLWNKCTREDLKKELEDPELVTAFTLPQRSSHQSVILPYQNYTFNLSPHLDEFHDIVVISAYNHGIECRKVEVLPTDVNGSSFLCMKVLLLVWGGGLSHSKILQNDKITEAYMKYARLVYRKKTSEKLLATEGELPRPLPTFTAMDEARFRFMCHSCGQELPDEPNHAAHASVCNGYVRCEECKYEFVGLAKYFTHMKHMHPRTFDRAKCAYYLSQHPEASLENSKKFSCDKCPKTFLTSMEFKIHWRQMHGSEEDRPYKCAECGKSFVCKPKLKYHLLNIHIRSRPFVCRYQGCKSDFNCSGNLYAHEKKVHGRRLGATISINKVVTDEEMLQYSYIQGNSI</sequence>
<evidence type="ECO:0000256" key="5">
    <source>
        <dbReference type="ARBA" id="ARBA00022833"/>
    </source>
</evidence>
<dbReference type="PANTHER" id="PTHR24394:SF29">
    <property type="entry name" value="MYONEURIN"/>
    <property type="match status" value="1"/>
</dbReference>
<feature type="domain" description="C2H2-type" evidence="10">
    <location>
        <begin position="712"/>
        <end position="735"/>
    </location>
</feature>
<evidence type="ECO:0000256" key="3">
    <source>
        <dbReference type="ARBA" id="ARBA00022737"/>
    </source>
</evidence>
<dbReference type="SUPFAM" id="SSF57667">
    <property type="entry name" value="beta-beta-alpha zinc fingers"/>
    <property type="match status" value="7"/>
</dbReference>
<feature type="domain" description="C2H2-type" evidence="10">
    <location>
        <begin position="773"/>
        <end position="801"/>
    </location>
</feature>
<evidence type="ECO:0000256" key="2">
    <source>
        <dbReference type="ARBA" id="ARBA00022723"/>
    </source>
</evidence>
<dbReference type="PROSITE" id="PS50157">
    <property type="entry name" value="ZINC_FINGER_C2H2_2"/>
    <property type="match status" value="16"/>
</dbReference>
<dbReference type="SUPFAM" id="SSF54695">
    <property type="entry name" value="POZ domain"/>
    <property type="match status" value="3"/>
</dbReference>
<reference evidence="11 12" key="1">
    <citation type="journal article" date="2018" name="Nat. Ecol. Evol.">
        <title>Genomic signatures of mitonuclear coevolution across populations of Tigriopus californicus.</title>
        <authorList>
            <person name="Barreto F.S."/>
            <person name="Watson E.T."/>
            <person name="Lima T.G."/>
            <person name="Willett C.S."/>
            <person name="Edmands S."/>
            <person name="Li W."/>
            <person name="Burton R.S."/>
        </authorList>
    </citation>
    <scope>NUCLEOTIDE SEQUENCE [LARGE SCALE GENOMIC DNA]</scope>
    <source>
        <strain evidence="11 12">San Diego</strain>
    </source>
</reference>
<feature type="domain" description="C2H2-type" evidence="10">
    <location>
        <begin position="3049"/>
        <end position="3074"/>
    </location>
</feature>
<keyword evidence="5" id="KW-0862">Zinc</keyword>
<feature type="domain" description="C2H2-type" evidence="10">
    <location>
        <begin position="1453"/>
        <end position="1481"/>
    </location>
</feature>
<feature type="domain" description="C2H2-type" evidence="10">
    <location>
        <begin position="1548"/>
        <end position="1577"/>
    </location>
</feature>
<feature type="domain" description="C2H2-type" evidence="10">
    <location>
        <begin position="804"/>
        <end position="832"/>
    </location>
</feature>
<feature type="region of interest" description="Disordered" evidence="8">
    <location>
        <begin position="2574"/>
        <end position="2607"/>
    </location>
</feature>
<feature type="compositionally biased region" description="Basic and acidic residues" evidence="8">
    <location>
        <begin position="1080"/>
        <end position="1089"/>
    </location>
</feature>
<evidence type="ECO:0000256" key="7">
    <source>
        <dbReference type="PROSITE-ProRule" id="PRU00042"/>
    </source>
</evidence>
<keyword evidence="4 7" id="KW-0863">Zinc-finger</keyword>
<dbReference type="InterPro" id="IPR000210">
    <property type="entry name" value="BTB/POZ_dom"/>
</dbReference>
<dbReference type="STRING" id="6832.A0A553P768"/>
<organism evidence="11 12">
    <name type="scientific">Tigriopus californicus</name>
    <name type="common">Marine copepod</name>
    <dbReference type="NCBI Taxonomy" id="6832"/>
    <lineage>
        <taxon>Eukaryota</taxon>
        <taxon>Metazoa</taxon>
        <taxon>Ecdysozoa</taxon>
        <taxon>Arthropoda</taxon>
        <taxon>Crustacea</taxon>
        <taxon>Multicrustacea</taxon>
        <taxon>Hexanauplia</taxon>
        <taxon>Copepoda</taxon>
        <taxon>Harpacticoida</taxon>
        <taxon>Harpacticidae</taxon>
        <taxon>Tigriopus</taxon>
    </lineage>
</organism>
<feature type="domain" description="C2H2-type" evidence="10">
    <location>
        <begin position="39"/>
        <end position="66"/>
    </location>
</feature>
<dbReference type="Gene3D" id="3.30.160.60">
    <property type="entry name" value="Classic Zinc Finger"/>
    <property type="match status" value="12"/>
</dbReference>
<feature type="domain" description="BTB" evidence="9">
    <location>
        <begin position="2418"/>
        <end position="2476"/>
    </location>
</feature>
<feature type="region of interest" description="Disordered" evidence="8">
    <location>
        <begin position="1753"/>
        <end position="1814"/>
    </location>
</feature>
<dbReference type="FunFam" id="3.30.160.60:FF:000446">
    <property type="entry name" value="Zinc finger protein"/>
    <property type="match status" value="1"/>
</dbReference>
<name>A0A553P768_TIGCA</name>
<feature type="domain" description="C2H2-type" evidence="10">
    <location>
        <begin position="2223"/>
        <end position="2248"/>
    </location>
</feature>
<dbReference type="GO" id="GO:0008270">
    <property type="term" value="F:zinc ion binding"/>
    <property type="evidence" value="ECO:0007669"/>
    <property type="project" value="UniProtKB-KW"/>
</dbReference>
<feature type="domain" description="C2H2-type" evidence="10">
    <location>
        <begin position="833"/>
        <end position="858"/>
    </location>
</feature>
<dbReference type="PROSITE" id="PS00028">
    <property type="entry name" value="ZINC_FINGER_C2H2_1"/>
    <property type="match status" value="20"/>
</dbReference>
<feature type="domain" description="C2H2-type" evidence="10">
    <location>
        <begin position="3020"/>
        <end position="3048"/>
    </location>
</feature>
<evidence type="ECO:0000259" key="9">
    <source>
        <dbReference type="PROSITE" id="PS50097"/>
    </source>
</evidence>
<accession>A0A553P768</accession>
<feature type="compositionally biased region" description="Basic and acidic residues" evidence="8">
    <location>
        <begin position="2593"/>
        <end position="2607"/>
    </location>
</feature>
<dbReference type="InterPro" id="IPR013087">
    <property type="entry name" value="Znf_C2H2_type"/>
</dbReference>
<dbReference type="PROSITE" id="PS50097">
    <property type="entry name" value="BTB"/>
    <property type="match status" value="1"/>
</dbReference>
<dbReference type="GO" id="GO:0000981">
    <property type="term" value="F:DNA-binding transcription factor activity, RNA polymerase II-specific"/>
    <property type="evidence" value="ECO:0007669"/>
    <property type="project" value="TreeGrafter"/>
</dbReference>
<dbReference type="OMA" id="KTFCYSQ"/>
<dbReference type="InterPro" id="IPR011333">
    <property type="entry name" value="SKP1/BTB/POZ_sf"/>
</dbReference>
<feature type="domain" description="C2H2-type" evidence="10">
    <location>
        <begin position="2989"/>
        <end position="3017"/>
    </location>
</feature>
<proteinExistence type="predicted"/>
<feature type="domain" description="C2H2-type" evidence="10">
    <location>
        <begin position="1519"/>
        <end position="1547"/>
    </location>
</feature>
<dbReference type="InterPro" id="IPR036236">
    <property type="entry name" value="Znf_C2H2_sf"/>
</dbReference>
<dbReference type="SMART" id="SM00355">
    <property type="entry name" value="ZnF_C2H2"/>
    <property type="match status" value="27"/>
</dbReference>
<feature type="region of interest" description="Disordered" evidence="8">
    <location>
        <begin position="1067"/>
        <end position="1127"/>
    </location>
</feature>
<evidence type="ECO:0000259" key="10">
    <source>
        <dbReference type="PROSITE" id="PS50157"/>
    </source>
</evidence>
<evidence type="ECO:0000256" key="8">
    <source>
        <dbReference type="SAM" id="MobiDB-lite"/>
    </source>
</evidence>
<dbReference type="GO" id="GO:0005634">
    <property type="term" value="C:nucleus"/>
    <property type="evidence" value="ECO:0007669"/>
    <property type="project" value="UniProtKB-SubCell"/>
</dbReference>
<evidence type="ECO:0000256" key="4">
    <source>
        <dbReference type="ARBA" id="ARBA00022771"/>
    </source>
</evidence>
<feature type="region of interest" description="Disordered" evidence="8">
    <location>
        <begin position="318"/>
        <end position="341"/>
    </location>
</feature>
<protein>
    <submittedName>
        <fullName evidence="11">Uncharacterized protein</fullName>
    </submittedName>
</protein>
<comment type="subcellular location">
    <subcellularLocation>
        <location evidence="1">Nucleus</location>
    </subcellularLocation>
</comment>
<feature type="domain" description="C2H2-type" evidence="10">
    <location>
        <begin position="2313"/>
        <end position="2341"/>
    </location>
</feature>
<feature type="domain" description="C2H2-type" evidence="10">
    <location>
        <begin position="1488"/>
        <end position="1516"/>
    </location>
</feature>
<comment type="caution">
    <text evidence="11">The sequence shown here is derived from an EMBL/GenBank/DDBJ whole genome shotgun (WGS) entry which is preliminary data.</text>
</comment>
<feature type="compositionally biased region" description="Basic residues" evidence="8">
    <location>
        <begin position="1090"/>
        <end position="1115"/>
    </location>
</feature>
<evidence type="ECO:0000313" key="11">
    <source>
        <dbReference type="EMBL" id="TRY73480.1"/>
    </source>
</evidence>
<evidence type="ECO:0000313" key="12">
    <source>
        <dbReference type="Proteomes" id="UP000318571"/>
    </source>
</evidence>
<dbReference type="Proteomes" id="UP000318571">
    <property type="component" value="Chromosome 3"/>
</dbReference>
<feature type="domain" description="C2H2-type" evidence="10">
    <location>
        <begin position="2342"/>
        <end position="2367"/>
    </location>
</feature>
<dbReference type="EMBL" id="VCGU01000007">
    <property type="protein sequence ID" value="TRY73480.1"/>
    <property type="molecule type" value="Genomic_DNA"/>
</dbReference>
<evidence type="ECO:0000256" key="1">
    <source>
        <dbReference type="ARBA" id="ARBA00004123"/>
    </source>
</evidence>
<dbReference type="PANTHER" id="PTHR24394">
    <property type="entry name" value="ZINC FINGER PROTEIN"/>
    <property type="match status" value="1"/>
</dbReference>
<keyword evidence="12" id="KW-1185">Reference proteome</keyword>
<keyword evidence="3" id="KW-0677">Repeat</keyword>
<keyword evidence="6" id="KW-0539">Nucleus</keyword>
<feature type="compositionally biased region" description="Acidic residues" evidence="8">
    <location>
        <begin position="1759"/>
        <end position="1776"/>
    </location>
</feature>
<feature type="region of interest" description="Disordered" evidence="8">
    <location>
        <begin position="2538"/>
        <end position="2559"/>
    </location>
</feature>
<keyword evidence="2" id="KW-0479">Metal-binding</keyword>
<feature type="compositionally biased region" description="Basic residues" evidence="8">
    <location>
        <begin position="2582"/>
        <end position="2592"/>
    </location>
</feature>
<dbReference type="Gene3D" id="3.30.710.10">
    <property type="entry name" value="Potassium Channel Kv1.1, Chain A"/>
    <property type="match status" value="1"/>
</dbReference>
<gene>
    <name evidence="11" type="ORF">TCAL_05054</name>
</gene>
<evidence type="ECO:0000256" key="6">
    <source>
        <dbReference type="ARBA" id="ARBA00023242"/>
    </source>
</evidence>
<feature type="domain" description="C2H2-type" evidence="10">
    <location>
        <begin position="10"/>
        <end position="38"/>
    </location>
</feature>